<dbReference type="InterPro" id="IPR036909">
    <property type="entry name" value="Cyt_c-like_dom_sf"/>
</dbReference>
<dbReference type="SUPFAM" id="SSF53850">
    <property type="entry name" value="Periplasmic binding protein-like II"/>
    <property type="match status" value="1"/>
</dbReference>
<dbReference type="PROSITE" id="PS51007">
    <property type="entry name" value="CYTC"/>
    <property type="match status" value="1"/>
</dbReference>
<feature type="chain" id="PRO_5047225207" evidence="5">
    <location>
        <begin position="29"/>
        <end position="406"/>
    </location>
</feature>
<evidence type="ECO:0000256" key="2">
    <source>
        <dbReference type="ARBA" id="ARBA00022723"/>
    </source>
</evidence>
<comment type="caution">
    <text evidence="7">The sequence shown here is derived from an EMBL/GenBank/DDBJ whole genome shotgun (WGS) entry which is preliminary data.</text>
</comment>
<evidence type="ECO:0000256" key="1">
    <source>
        <dbReference type="ARBA" id="ARBA00022617"/>
    </source>
</evidence>
<dbReference type="PROSITE" id="PS51257">
    <property type="entry name" value="PROKAR_LIPOPROTEIN"/>
    <property type="match status" value="1"/>
</dbReference>
<evidence type="ECO:0000256" key="3">
    <source>
        <dbReference type="ARBA" id="ARBA00023004"/>
    </source>
</evidence>
<evidence type="ECO:0000256" key="5">
    <source>
        <dbReference type="SAM" id="SignalP"/>
    </source>
</evidence>
<dbReference type="Gene3D" id="1.10.760.10">
    <property type="entry name" value="Cytochrome c-like domain"/>
    <property type="match status" value="1"/>
</dbReference>
<dbReference type="Proteomes" id="UP001595886">
    <property type="component" value="Unassembled WGS sequence"/>
</dbReference>
<dbReference type="RefSeq" id="WP_380022092.1">
    <property type="nucleotide sequence ID" value="NZ_JBHSHD010000010.1"/>
</dbReference>
<feature type="signal peptide" evidence="5">
    <location>
        <begin position="1"/>
        <end position="28"/>
    </location>
</feature>
<evidence type="ECO:0000256" key="4">
    <source>
        <dbReference type="PROSITE-ProRule" id="PRU00433"/>
    </source>
</evidence>
<organism evidence="7 8">
    <name type="scientific">Dokdonella ginsengisoli</name>
    <dbReference type="NCBI Taxonomy" id="363846"/>
    <lineage>
        <taxon>Bacteria</taxon>
        <taxon>Pseudomonadati</taxon>
        <taxon>Pseudomonadota</taxon>
        <taxon>Gammaproteobacteria</taxon>
        <taxon>Lysobacterales</taxon>
        <taxon>Rhodanobacteraceae</taxon>
        <taxon>Dokdonella</taxon>
    </lineage>
</organism>
<evidence type="ECO:0000313" key="7">
    <source>
        <dbReference type="EMBL" id="MFC4821824.1"/>
    </source>
</evidence>
<dbReference type="InterPro" id="IPR001638">
    <property type="entry name" value="Solute-binding_3/MltF_N"/>
</dbReference>
<sequence length="406" mass="43111">MPKTHSVPNAARCVLALAAAFACSVAFAASPAGELSICIDRASPAAQADARFADELARAAGATPKLHRYDGRGRGDDDFSLHDFKKLLGGDCRFVVGFPYDEAAGPLPRYLKATAPYARTGFVLVTRRDSPYATLASMPQGTHVGVAYDTLPNHYFRHHPALVRDIFEDENDSLAGVAGGEVAGAMLWRAAVAARFERAGDRDAFRLQPIDEDGSQWNLVALYGSDDDGAAAIFDAAIARLRADGRLARTLGAYAEAVGAAAAAQATAFAGRRASVRSHLRSARSCASPKKASKVPALFTQAQAGEGKSIYEAKCSFCHAPDLTGRAGPALKGKFFASPTHKYKVGDIFTIVAQNMPATAPGSLTQEEYVKIMAFILQQNGYPAGEQVLTFDAAKGSKTPLRYYGQ</sequence>
<keyword evidence="1 4" id="KW-0349">Heme</keyword>
<evidence type="ECO:0000259" key="6">
    <source>
        <dbReference type="PROSITE" id="PS51007"/>
    </source>
</evidence>
<name>A0ABV9R212_9GAMM</name>
<feature type="domain" description="Cytochrome c" evidence="6">
    <location>
        <begin position="302"/>
        <end position="380"/>
    </location>
</feature>
<dbReference type="EMBL" id="JBHSHD010000010">
    <property type="protein sequence ID" value="MFC4821824.1"/>
    <property type="molecule type" value="Genomic_DNA"/>
</dbReference>
<proteinExistence type="predicted"/>
<dbReference type="SUPFAM" id="SSF46626">
    <property type="entry name" value="Cytochrome c"/>
    <property type="match status" value="1"/>
</dbReference>
<dbReference type="Pfam" id="PF13442">
    <property type="entry name" value="Cytochrome_CBB3"/>
    <property type="match status" value="1"/>
</dbReference>
<keyword evidence="5" id="KW-0732">Signal</keyword>
<keyword evidence="3 4" id="KW-0408">Iron</keyword>
<dbReference type="InterPro" id="IPR009056">
    <property type="entry name" value="Cyt_c-like_dom"/>
</dbReference>
<evidence type="ECO:0000313" key="8">
    <source>
        <dbReference type="Proteomes" id="UP001595886"/>
    </source>
</evidence>
<keyword evidence="2 4" id="KW-0479">Metal-binding</keyword>
<dbReference type="Gene3D" id="3.40.190.10">
    <property type="entry name" value="Periplasmic binding protein-like II"/>
    <property type="match status" value="2"/>
</dbReference>
<reference evidence="8" key="1">
    <citation type="journal article" date="2019" name="Int. J. Syst. Evol. Microbiol.">
        <title>The Global Catalogue of Microorganisms (GCM) 10K type strain sequencing project: providing services to taxonomists for standard genome sequencing and annotation.</title>
        <authorList>
            <consortium name="The Broad Institute Genomics Platform"/>
            <consortium name="The Broad Institute Genome Sequencing Center for Infectious Disease"/>
            <person name="Wu L."/>
            <person name="Ma J."/>
        </authorList>
    </citation>
    <scope>NUCLEOTIDE SEQUENCE [LARGE SCALE GENOMIC DNA]</scope>
    <source>
        <strain evidence="8">CCUG 30340</strain>
    </source>
</reference>
<accession>A0ABV9R212</accession>
<dbReference type="SMART" id="SM00062">
    <property type="entry name" value="PBPb"/>
    <property type="match status" value="1"/>
</dbReference>
<gene>
    <name evidence="7" type="ORF">ACFO6Q_15965</name>
</gene>
<protein>
    <submittedName>
        <fullName evidence="7">C-type cytochrome</fullName>
    </submittedName>
</protein>
<keyword evidence="8" id="KW-1185">Reference proteome</keyword>